<dbReference type="Gene3D" id="2.40.70.10">
    <property type="entry name" value="Acid Proteases"/>
    <property type="match status" value="1"/>
</dbReference>
<gene>
    <name evidence="2" type="ORF">PSTG_10873</name>
</gene>
<evidence type="ECO:0000313" key="3">
    <source>
        <dbReference type="Proteomes" id="UP000054564"/>
    </source>
</evidence>
<dbReference type="InterPro" id="IPR032567">
    <property type="entry name" value="RTL1-rel"/>
</dbReference>
<evidence type="ECO:0000313" key="2">
    <source>
        <dbReference type="EMBL" id="KNE95813.1"/>
    </source>
</evidence>
<dbReference type="AlphaFoldDB" id="A0A0L0V952"/>
<dbReference type="Gene3D" id="3.10.10.10">
    <property type="entry name" value="HIV Type 1 Reverse Transcriptase, subunit A, domain 1"/>
    <property type="match status" value="1"/>
</dbReference>
<dbReference type="EMBL" id="AJIL01000091">
    <property type="protein sequence ID" value="KNE95813.1"/>
    <property type="molecule type" value="Genomic_DNA"/>
</dbReference>
<protein>
    <recommendedName>
        <fullName evidence="4">Peptidase A2 domain-containing protein</fullName>
    </recommendedName>
</protein>
<reference evidence="3" key="1">
    <citation type="submission" date="2014-03" db="EMBL/GenBank/DDBJ databases">
        <title>The Genome Sequence of Puccinia striiformis f. sp. tritici PST-78.</title>
        <authorList>
            <consortium name="The Broad Institute Genome Sequencing Platform"/>
            <person name="Cuomo C."/>
            <person name="Hulbert S."/>
            <person name="Chen X."/>
            <person name="Walker B."/>
            <person name="Young S.K."/>
            <person name="Zeng Q."/>
            <person name="Gargeya S."/>
            <person name="Fitzgerald M."/>
            <person name="Haas B."/>
            <person name="Abouelleil A."/>
            <person name="Alvarado L."/>
            <person name="Arachchi H.M."/>
            <person name="Berlin A.M."/>
            <person name="Chapman S.B."/>
            <person name="Goldberg J."/>
            <person name="Griggs A."/>
            <person name="Gujja S."/>
            <person name="Hansen M."/>
            <person name="Howarth C."/>
            <person name="Imamovic A."/>
            <person name="Larimer J."/>
            <person name="McCowan C."/>
            <person name="Montmayeur A."/>
            <person name="Murphy C."/>
            <person name="Neiman D."/>
            <person name="Pearson M."/>
            <person name="Priest M."/>
            <person name="Roberts A."/>
            <person name="Saif S."/>
            <person name="Shea T."/>
            <person name="Sisk P."/>
            <person name="Sykes S."/>
            <person name="Wortman J."/>
            <person name="Nusbaum C."/>
            <person name="Birren B."/>
        </authorList>
    </citation>
    <scope>NUCLEOTIDE SEQUENCE [LARGE SCALE GENOMIC DNA]</scope>
    <source>
        <strain evidence="3">race PST-78</strain>
    </source>
</reference>
<evidence type="ECO:0008006" key="4">
    <source>
        <dbReference type="Google" id="ProtNLM"/>
    </source>
</evidence>
<dbReference type="OrthoDB" id="3262920at2759"/>
<organism evidence="2 3">
    <name type="scientific">Puccinia striiformis f. sp. tritici PST-78</name>
    <dbReference type="NCBI Taxonomy" id="1165861"/>
    <lineage>
        <taxon>Eukaryota</taxon>
        <taxon>Fungi</taxon>
        <taxon>Dikarya</taxon>
        <taxon>Basidiomycota</taxon>
        <taxon>Pucciniomycotina</taxon>
        <taxon>Pucciniomycetes</taxon>
        <taxon>Pucciniales</taxon>
        <taxon>Pucciniaceae</taxon>
        <taxon>Puccinia</taxon>
    </lineage>
</organism>
<dbReference type="PANTHER" id="PTHR15503">
    <property type="entry name" value="LDOC1 RELATED"/>
    <property type="match status" value="1"/>
</dbReference>
<keyword evidence="3" id="KW-1185">Reference proteome</keyword>
<feature type="compositionally biased region" description="Basic and acidic residues" evidence="1">
    <location>
        <begin position="264"/>
        <end position="273"/>
    </location>
</feature>
<dbReference type="InterPro" id="IPR021109">
    <property type="entry name" value="Peptidase_aspartic_dom_sf"/>
</dbReference>
<dbReference type="Pfam" id="PF08284">
    <property type="entry name" value="RVP_2"/>
    <property type="match status" value="1"/>
</dbReference>
<accession>A0A0L0V952</accession>
<feature type="region of interest" description="Disordered" evidence="1">
    <location>
        <begin position="225"/>
        <end position="249"/>
    </location>
</feature>
<dbReference type="PANTHER" id="PTHR15503:SF22">
    <property type="entry name" value="TRANSPOSON TY3-I GAG POLYPROTEIN"/>
    <property type="match status" value="1"/>
</dbReference>
<dbReference type="SUPFAM" id="SSF56672">
    <property type="entry name" value="DNA/RNA polymerases"/>
    <property type="match status" value="1"/>
</dbReference>
<dbReference type="InterPro" id="IPR043502">
    <property type="entry name" value="DNA/RNA_pol_sf"/>
</dbReference>
<dbReference type="STRING" id="1165861.A0A0L0V952"/>
<proteinExistence type="predicted"/>
<comment type="caution">
    <text evidence="2">The sequence shown here is derived from an EMBL/GenBank/DDBJ whole genome shotgun (WGS) entry which is preliminary data.</text>
</comment>
<dbReference type="SUPFAM" id="SSF50630">
    <property type="entry name" value="Acid proteases"/>
    <property type="match status" value="1"/>
</dbReference>
<dbReference type="Proteomes" id="UP000054564">
    <property type="component" value="Unassembled WGS sequence"/>
</dbReference>
<dbReference type="CDD" id="cd00303">
    <property type="entry name" value="retropepsin_like"/>
    <property type="match status" value="1"/>
</dbReference>
<name>A0A0L0V952_9BASI</name>
<evidence type="ECO:0000256" key="1">
    <source>
        <dbReference type="SAM" id="MobiDB-lite"/>
    </source>
</evidence>
<sequence length="471" mass="51381">MIGVPILSSREHLLISVGASRILKRNEFDPRLFVPISFAPLTNAQATPHKMNTLTATFLIDSGATHDVLGESYARETGHMAYTTATERTISGFDGSKSQASSDILLLVNDDPTPSNFIITKLKDTYDGILGMPWITQHGHKINWQQRRFITADRTIATASAVSSSIPTSASGDGTMPKRHTRLNDEGVCVVDTITPPQCKSDPLVETLISITRTAGKLYFPSENSAALRGGNTPHNGDRMTTQDPTTTPNDVTTTAHQFAHLHRPSDSRDAEGPHATGTATGGGNIAKPSLPKTASLDGEEPVRHARLNDEGVCVEDTLTLPRCDSDTNPHHKLYHETAGKPLPFPGLYRFGNISAAKASWSTSAQLAAQGKLNLPVKTTEELVPQYYHRFLNMFRKSDTQRLPPRRKYDFRVDLNPDATPQTSRIIPLSPAENQALDKLITEGLEHGTIRQTTSPWAAPVLFTGKKDGNL</sequence>
<feature type="region of interest" description="Disordered" evidence="1">
    <location>
        <begin position="264"/>
        <end position="298"/>
    </location>
</feature>